<dbReference type="Pfam" id="PF00271">
    <property type="entry name" value="Helicase_C"/>
    <property type="match status" value="1"/>
</dbReference>
<keyword evidence="3 8" id="KW-0347">Helicase</keyword>
<dbReference type="InterPro" id="IPR050547">
    <property type="entry name" value="DEAD_box_RNA_helicases"/>
</dbReference>
<feature type="domain" description="Helicase C-terminal" evidence="7">
    <location>
        <begin position="215"/>
        <end position="374"/>
    </location>
</feature>
<dbReference type="EMBL" id="JAGIKZ010000013">
    <property type="protein sequence ID" value="MBP2241919.1"/>
    <property type="molecule type" value="Genomic_DNA"/>
</dbReference>
<protein>
    <submittedName>
        <fullName evidence="8">Superfamily II DNA/RNA helicase</fullName>
    </submittedName>
</protein>
<feature type="domain" description="Helicase ATP-binding" evidence="6">
    <location>
        <begin position="1"/>
        <end position="290"/>
    </location>
</feature>
<dbReference type="PANTHER" id="PTHR47963:SF7">
    <property type="entry name" value="ATP-DEPENDENT RNA HELICASE YFML-RELATED"/>
    <property type="match status" value="1"/>
</dbReference>
<keyword evidence="2" id="KW-0378">Hydrolase</keyword>
<dbReference type="InterPro" id="IPR014013">
    <property type="entry name" value="Helic_SF1/SF2_ATP-bd_DinG/Rad3"/>
</dbReference>
<evidence type="ECO:0000256" key="4">
    <source>
        <dbReference type="ARBA" id="ARBA00022840"/>
    </source>
</evidence>
<evidence type="ECO:0000259" key="5">
    <source>
        <dbReference type="PROSITE" id="PS51192"/>
    </source>
</evidence>
<evidence type="ECO:0000313" key="9">
    <source>
        <dbReference type="Proteomes" id="UP001519293"/>
    </source>
</evidence>
<dbReference type="GO" id="GO:0004386">
    <property type="term" value="F:helicase activity"/>
    <property type="evidence" value="ECO:0007669"/>
    <property type="project" value="UniProtKB-KW"/>
</dbReference>
<evidence type="ECO:0000256" key="1">
    <source>
        <dbReference type="ARBA" id="ARBA00022741"/>
    </source>
</evidence>
<dbReference type="Proteomes" id="UP001519293">
    <property type="component" value="Unassembled WGS sequence"/>
</dbReference>
<dbReference type="PROSITE" id="PS51192">
    <property type="entry name" value="HELICASE_ATP_BIND_1"/>
    <property type="match status" value="1"/>
</dbReference>
<dbReference type="CDD" id="cd00268">
    <property type="entry name" value="DEADc"/>
    <property type="match status" value="1"/>
</dbReference>
<keyword evidence="9" id="KW-1185">Reference proteome</keyword>
<feature type="domain" description="Helicase ATP-binding" evidence="5">
    <location>
        <begin position="33"/>
        <end position="203"/>
    </location>
</feature>
<accession>A0ABS4RHY4</accession>
<dbReference type="RefSeq" id="WP_066391555.1">
    <property type="nucleotide sequence ID" value="NZ_JAGIKZ010000013.1"/>
</dbReference>
<evidence type="ECO:0000259" key="7">
    <source>
        <dbReference type="PROSITE" id="PS51194"/>
    </source>
</evidence>
<keyword evidence="1" id="KW-0547">Nucleotide-binding</keyword>
<comment type="caution">
    <text evidence="8">The sequence shown here is derived from an EMBL/GenBank/DDBJ whole genome shotgun (WGS) entry which is preliminary data.</text>
</comment>
<evidence type="ECO:0000256" key="3">
    <source>
        <dbReference type="ARBA" id="ARBA00022806"/>
    </source>
</evidence>
<keyword evidence="4" id="KW-0067">ATP-binding</keyword>
<evidence type="ECO:0000259" key="6">
    <source>
        <dbReference type="PROSITE" id="PS51193"/>
    </source>
</evidence>
<evidence type="ECO:0000256" key="2">
    <source>
        <dbReference type="ARBA" id="ARBA00022801"/>
    </source>
</evidence>
<dbReference type="PANTHER" id="PTHR47963">
    <property type="entry name" value="DEAD-BOX ATP-DEPENDENT RNA HELICASE 47, MITOCHONDRIAL"/>
    <property type="match status" value="1"/>
</dbReference>
<dbReference type="InterPro" id="IPR014001">
    <property type="entry name" value="Helicase_ATP-bd"/>
</dbReference>
<dbReference type="PROSITE" id="PS51194">
    <property type="entry name" value="HELICASE_CTER"/>
    <property type="match status" value="1"/>
</dbReference>
<dbReference type="Gene3D" id="3.40.50.300">
    <property type="entry name" value="P-loop containing nucleotide triphosphate hydrolases"/>
    <property type="match status" value="2"/>
</dbReference>
<dbReference type="InterPro" id="IPR027417">
    <property type="entry name" value="P-loop_NTPase"/>
</dbReference>
<evidence type="ECO:0000313" key="8">
    <source>
        <dbReference type="EMBL" id="MBP2241919.1"/>
    </source>
</evidence>
<sequence>MTNSIINQLKPFIQNVWEKSEFAQPTTIQTKAIPTALEGKDLIAESPTGTGKTLAYLLPLLEKIDSEKRAVQAVIIAPSQELVMQILQEIQKWGEGSGIRAASFIGGANTKRQLEKLKKHPQIALGTPGRMLELIKQKKLKMHEVKTIILDEGDQLLVPEHVETIKNIVKSTLSDRQVILFSATLPPATEKLAKELAPQPEIIRVVKDETIDAASVEHFYFIVEQREKIKMLEKLSRLENAKVLVFVRDIGNLTVMSEKLDYNKISSSSLHSDLNKIERQKSLQDFRTGKTNLLLATDVAARGLDIKGVTHVVHLDFPKDIKQYVHRSGRTGRFGASGTVISLVNEREERELKKFAQELGVKAEMKVMRGGKIIDPMEGKTSYR</sequence>
<dbReference type="SMART" id="SM00490">
    <property type="entry name" value="HELICc"/>
    <property type="match status" value="1"/>
</dbReference>
<dbReference type="InterPro" id="IPR044742">
    <property type="entry name" value="DEAD/DEAH_RhlB"/>
</dbReference>
<dbReference type="InterPro" id="IPR011545">
    <property type="entry name" value="DEAD/DEAH_box_helicase_dom"/>
</dbReference>
<proteinExistence type="predicted"/>
<organism evidence="8 9">
    <name type="scientific">Cytobacillus eiseniae</name>
    <dbReference type="NCBI Taxonomy" id="762947"/>
    <lineage>
        <taxon>Bacteria</taxon>
        <taxon>Bacillati</taxon>
        <taxon>Bacillota</taxon>
        <taxon>Bacilli</taxon>
        <taxon>Bacillales</taxon>
        <taxon>Bacillaceae</taxon>
        <taxon>Cytobacillus</taxon>
    </lineage>
</organism>
<gene>
    <name evidence="8" type="ORF">J2Z40_002492</name>
</gene>
<dbReference type="PROSITE" id="PS51193">
    <property type="entry name" value="HELICASE_ATP_BIND_2"/>
    <property type="match status" value="1"/>
</dbReference>
<name>A0ABS4RHY4_9BACI</name>
<dbReference type="CDD" id="cd18787">
    <property type="entry name" value="SF2_C_DEAD"/>
    <property type="match status" value="1"/>
</dbReference>
<dbReference type="SUPFAM" id="SSF52540">
    <property type="entry name" value="P-loop containing nucleoside triphosphate hydrolases"/>
    <property type="match status" value="1"/>
</dbReference>
<reference evidence="8 9" key="1">
    <citation type="submission" date="2021-03" db="EMBL/GenBank/DDBJ databases">
        <title>Genomic Encyclopedia of Type Strains, Phase IV (KMG-IV): sequencing the most valuable type-strain genomes for metagenomic binning, comparative biology and taxonomic classification.</title>
        <authorList>
            <person name="Goeker M."/>
        </authorList>
    </citation>
    <scope>NUCLEOTIDE SEQUENCE [LARGE SCALE GENOMIC DNA]</scope>
    <source>
        <strain evidence="8 9">DSM 26675</strain>
    </source>
</reference>
<dbReference type="SMART" id="SM00487">
    <property type="entry name" value="DEXDc"/>
    <property type="match status" value="1"/>
</dbReference>
<dbReference type="Pfam" id="PF00270">
    <property type="entry name" value="DEAD"/>
    <property type="match status" value="1"/>
</dbReference>
<dbReference type="InterPro" id="IPR001650">
    <property type="entry name" value="Helicase_C-like"/>
</dbReference>